<dbReference type="RefSeq" id="WP_094660411.1">
    <property type="nucleotide sequence ID" value="NZ_MWWR01000004.1"/>
</dbReference>
<evidence type="ECO:0000313" key="16">
    <source>
        <dbReference type="EMBL" id="OZG52390.1"/>
    </source>
</evidence>
<keyword evidence="5" id="KW-0808">Transferase</keyword>
<feature type="domain" description="PTS EIIC type-1" evidence="15">
    <location>
        <begin position="125"/>
        <end position="526"/>
    </location>
</feature>
<keyword evidence="7 12" id="KW-0812">Transmembrane</keyword>
<dbReference type="AlphaFoldDB" id="A0A261EZU9"/>
<keyword evidence="17" id="KW-1185">Reference proteome</keyword>
<dbReference type="SUPFAM" id="SSF51261">
    <property type="entry name" value="Duplicated hybrid motif"/>
    <property type="match status" value="1"/>
</dbReference>
<feature type="active site" description="Phosphocysteine intermediate; for EIIB activity" evidence="11">
    <location>
        <position position="27"/>
    </location>
</feature>
<evidence type="ECO:0000256" key="5">
    <source>
        <dbReference type="ARBA" id="ARBA00022679"/>
    </source>
</evidence>
<dbReference type="CDD" id="cd00212">
    <property type="entry name" value="PTS_IIB_glc"/>
    <property type="match status" value="1"/>
</dbReference>
<evidence type="ECO:0000256" key="2">
    <source>
        <dbReference type="ARBA" id="ARBA00022448"/>
    </source>
</evidence>
<dbReference type="FunFam" id="2.70.70.10:FF:000001">
    <property type="entry name" value="PTS system glucose-specific IIA component"/>
    <property type="match status" value="1"/>
</dbReference>
<dbReference type="InterPro" id="IPR013013">
    <property type="entry name" value="PTS_EIIC_1"/>
</dbReference>
<evidence type="ECO:0000256" key="4">
    <source>
        <dbReference type="ARBA" id="ARBA00022597"/>
    </source>
</evidence>
<dbReference type="PROSITE" id="PS00371">
    <property type="entry name" value="PTS_EIIA_TYPE_1_HIS"/>
    <property type="match status" value="1"/>
</dbReference>
<evidence type="ECO:0000256" key="10">
    <source>
        <dbReference type="ARBA" id="ARBA00023136"/>
    </source>
</evidence>
<proteinExistence type="predicted"/>
<sequence>MGKNQESAKAIIAGVGGVGNISMLTHCATRLRFTLKDTGKADTEALEGTKGVLAVVKQSDTALQVVIGGGVEQMYNDIMALPEMANVKGGEVEDDADSELTNDQVKAQERAKTKGKNKWVDSFFEFLSDSFRPIIGVLLGASLIIAIINVLIACHVVSNETQSPTMLFCRAMYRGVFYFLPIMIAYNGAKKLKVDPWVGAAIMGAVMTPEFLALADPVKYASIFSTTDGQNAAQSALTCVTNATLGTDSCTTQVFGLTMQLNDYSGNVFVPLLMVAVLALVYKGLQRIIPNSVQLVFVPFLSMLVMIPITAFIIGPIGVWLGNGLGIGLAWMNTNAPFVFAILIPMLYPFLVPLGLHWPLNALMLMNIDTLGYDFIQGPMGTWNFACFGATLGVLIIAIREKDTQMKETAGGALAAGLLGGVSEPSLYGIHLRYKNVYKRMLVGCFAGGLSIAILGWLFPSTLADGTVVRGVTTTAFAFTSLLTIPVFNQMWVYAISIAIAFAVSAVLVATLDYRTPEQKAEAHARIAREQAKASGAAPAAAPAATATAVKAAPKAAPAQDAAVATNEVLAPIAGHAVTLEETGDAVFSSKALGEGLGIADPKDSKVVAPVAGILKTVAKTGHAYGIKTDDGVEVLVHIGIDTVKMNGEGFTVAVAKGQRVNAGDLLATVDFDKVRAAGHPTVTVMTVTNSKKLGGVTPRTGIDVKAGDAVIDIAR</sequence>
<dbReference type="PANTHER" id="PTHR30175:SF1">
    <property type="entry name" value="PTS SYSTEM ARBUTIN-, CELLOBIOSE-, AND SALICIN-SPECIFIC EIIBC COMPONENT-RELATED"/>
    <property type="match status" value="1"/>
</dbReference>
<feature type="transmembrane region" description="Helical" evidence="12">
    <location>
        <begin position="491"/>
        <end position="512"/>
    </location>
</feature>
<dbReference type="PROSITE" id="PS51093">
    <property type="entry name" value="PTS_EIIA_TYPE_1"/>
    <property type="match status" value="1"/>
</dbReference>
<keyword evidence="9 12" id="KW-1133">Transmembrane helix</keyword>
<evidence type="ECO:0000256" key="9">
    <source>
        <dbReference type="ARBA" id="ARBA00022989"/>
    </source>
</evidence>
<keyword evidence="2" id="KW-0813">Transport</keyword>
<name>A0A261EZU9_9BIFI</name>
<dbReference type="OrthoDB" id="9797715at2"/>
<evidence type="ECO:0000259" key="15">
    <source>
        <dbReference type="PROSITE" id="PS51103"/>
    </source>
</evidence>
<accession>A0A261EZU9</accession>
<dbReference type="InterPro" id="IPR036878">
    <property type="entry name" value="Glu_permease_IIB"/>
</dbReference>
<feature type="transmembrane region" description="Helical" evidence="12">
    <location>
        <begin position="381"/>
        <end position="399"/>
    </location>
</feature>
<keyword evidence="6" id="KW-0598">Phosphotransferase system</keyword>
<feature type="transmembrane region" description="Helical" evidence="12">
    <location>
        <begin position="442"/>
        <end position="459"/>
    </location>
</feature>
<feature type="transmembrane region" description="Helical" evidence="12">
    <location>
        <begin position="338"/>
        <end position="360"/>
    </location>
</feature>
<dbReference type="PROSITE" id="PS01035">
    <property type="entry name" value="PTS_EIIB_TYPE_1_CYS"/>
    <property type="match status" value="1"/>
</dbReference>
<dbReference type="Gene3D" id="3.30.1360.60">
    <property type="entry name" value="Glucose permease domain IIB"/>
    <property type="match status" value="1"/>
</dbReference>
<evidence type="ECO:0000256" key="12">
    <source>
        <dbReference type="SAM" id="Phobius"/>
    </source>
</evidence>
<dbReference type="Pfam" id="PF00358">
    <property type="entry name" value="PTS_EIIA_1"/>
    <property type="match status" value="1"/>
</dbReference>
<dbReference type="InterPro" id="IPR001996">
    <property type="entry name" value="PTS_IIB_1"/>
</dbReference>
<dbReference type="GO" id="GO:0016301">
    <property type="term" value="F:kinase activity"/>
    <property type="evidence" value="ECO:0007669"/>
    <property type="project" value="UniProtKB-KW"/>
</dbReference>
<reference evidence="16 17" key="1">
    <citation type="journal article" date="2017" name="BMC Genomics">
        <title>Comparative genomic and phylogenomic analyses of the Bifidobacteriaceae family.</title>
        <authorList>
            <person name="Lugli G.A."/>
            <person name="Milani C."/>
            <person name="Turroni F."/>
            <person name="Duranti S."/>
            <person name="Mancabelli L."/>
            <person name="Mangifesta M."/>
            <person name="Ferrario C."/>
            <person name="Modesto M."/>
            <person name="Mattarelli P."/>
            <person name="Jiri K."/>
            <person name="van Sinderen D."/>
            <person name="Ventura M."/>
        </authorList>
    </citation>
    <scope>NUCLEOTIDE SEQUENCE [LARGE SCALE GENOMIC DNA]</scope>
    <source>
        <strain evidence="16 17">DSM 24742</strain>
    </source>
</reference>
<dbReference type="Pfam" id="PF02378">
    <property type="entry name" value="PTS_EIIC"/>
    <property type="match status" value="1"/>
</dbReference>
<evidence type="ECO:0000256" key="8">
    <source>
        <dbReference type="ARBA" id="ARBA00022777"/>
    </source>
</evidence>
<evidence type="ECO:0000256" key="1">
    <source>
        <dbReference type="ARBA" id="ARBA00004651"/>
    </source>
</evidence>
<dbReference type="EMBL" id="MWWR01000004">
    <property type="protein sequence ID" value="OZG52390.1"/>
    <property type="molecule type" value="Genomic_DNA"/>
</dbReference>
<evidence type="ECO:0000256" key="11">
    <source>
        <dbReference type="PROSITE-ProRule" id="PRU00421"/>
    </source>
</evidence>
<keyword evidence="4" id="KW-0762">Sugar transport</keyword>
<dbReference type="InterPro" id="IPR003352">
    <property type="entry name" value="PTS_EIIC"/>
</dbReference>
<feature type="transmembrane region" description="Helical" evidence="12">
    <location>
        <begin position="264"/>
        <end position="282"/>
    </location>
</feature>
<feature type="domain" description="PTS EIIB type-1" evidence="14">
    <location>
        <begin position="5"/>
        <end position="88"/>
    </location>
</feature>
<dbReference type="SUPFAM" id="SSF55604">
    <property type="entry name" value="Glucose permease domain IIB"/>
    <property type="match status" value="1"/>
</dbReference>
<evidence type="ECO:0000313" key="17">
    <source>
        <dbReference type="Proteomes" id="UP000216725"/>
    </source>
</evidence>
<dbReference type="GO" id="GO:0005886">
    <property type="term" value="C:plasma membrane"/>
    <property type="evidence" value="ECO:0007669"/>
    <property type="project" value="UniProtKB-SubCell"/>
</dbReference>
<dbReference type="InterPro" id="IPR050558">
    <property type="entry name" value="PTS_Sugar-Specific_Components"/>
</dbReference>
<protein>
    <submittedName>
        <fullName evidence="16">PTS mannose transporter subunit IIABC</fullName>
    </submittedName>
</protein>
<dbReference type="PROSITE" id="PS51103">
    <property type="entry name" value="PTS_EIIC_TYPE_1"/>
    <property type="match status" value="1"/>
</dbReference>
<dbReference type="InterPro" id="IPR018113">
    <property type="entry name" value="PTrfase_EIIB_Cys"/>
</dbReference>
<evidence type="ECO:0000256" key="3">
    <source>
        <dbReference type="ARBA" id="ARBA00022475"/>
    </source>
</evidence>
<dbReference type="Pfam" id="PF00367">
    <property type="entry name" value="PTS_EIIB"/>
    <property type="match status" value="1"/>
</dbReference>
<dbReference type="NCBIfam" id="TIGR00830">
    <property type="entry name" value="PTBA"/>
    <property type="match status" value="1"/>
</dbReference>
<evidence type="ECO:0000256" key="7">
    <source>
        <dbReference type="ARBA" id="ARBA00022692"/>
    </source>
</evidence>
<keyword evidence="3" id="KW-1003">Cell membrane</keyword>
<keyword evidence="8" id="KW-0418">Kinase</keyword>
<feature type="domain" description="PTS EIIA type-1" evidence="13">
    <location>
        <begin position="585"/>
        <end position="690"/>
    </location>
</feature>
<gene>
    <name evidence="16" type="ORF">PSRA_0579</name>
</gene>
<evidence type="ECO:0000259" key="13">
    <source>
        <dbReference type="PROSITE" id="PS51093"/>
    </source>
</evidence>
<comment type="caution">
    <text evidence="16">The sequence shown here is derived from an EMBL/GenBank/DDBJ whole genome shotgun (WGS) entry which is preliminary data.</text>
</comment>
<evidence type="ECO:0000256" key="6">
    <source>
        <dbReference type="ARBA" id="ARBA00022683"/>
    </source>
</evidence>
<dbReference type="GO" id="GO:0008982">
    <property type="term" value="F:protein-N(PI)-phosphohistidine-sugar phosphotransferase activity"/>
    <property type="evidence" value="ECO:0007669"/>
    <property type="project" value="InterPro"/>
</dbReference>
<comment type="subcellular location">
    <subcellularLocation>
        <location evidence="1">Cell membrane</location>
        <topology evidence="1">Multi-pass membrane protein</topology>
    </subcellularLocation>
</comment>
<dbReference type="PROSITE" id="PS51098">
    <property type="entry name" value="PTS_EIIB_TYPE_1"/>
    <property type="match status" value="1"/>
</dbReference>
<feature type="transmembrane region" description="Helical" evidence="12">
    <location>
        <begin position="134"/>
        <end position="159"/>
    </location>
</feature>
<feature type="transmembrane region" description="Helical" evidence="12">
    <location>
        <begin position="171"/>
        <end position="189"/>
    </location>
</feature>
<dbReference type="GO" id="GO:0009401">
    <property type="term" value="P:phosphoenolpyruvate-dependent sugar phosphotransferase system"/>
    <property type="evidence" value="ECO:0007669"/>
    <property type="project" value="UniProtKB-KW"/>
</dbReference>
<dbReference type="PANTHER" id="PTHR30175">
    <property type="entry name" value="PHOSPHOTRANSFERASE SYSTEM TRANSPORT PROTEIN"/>
    <property type="match status" value="1"/>
</dbReference>
<evidence type="ECO:0000259" key="14">
    <source>
        <dbReference type="PROSITE" id="PS51098"/>
    </source>
</evidence>
<dbReference type="InterPro" id="IPR001127">
    <property type="entry name" value="PTS_EIIA_1_perm"/>
</dbReference>
<dbReference type="InterPro" id="IPR011055">
    <property type="entry name" value="Dup_hybrid_motif"/>
</dbReference>
<organism evidence="16 17">
    <name type="scientific">Pseudoscardovia radai</name>
    <dbReference type="NCBI Taxonomy" id="987066"/>
    <lineage>
        <taxon>Bacteria</taxon>
        <taxon>Bacillati</taxon>
        <taxon>Actinomycetota</taxon>
        <taxon>Actinomycetes</taxon>
        <taxon>Bifidobacteriales</taxon>
        <taxon>Bifidobacteriaceae</taxon>
        <taxon>Pseudoscardovia</taxon>
    </lineage>
</organism>
<keyword evidence="10 12" id="KW-0472">Membrane</keyword>
<dbReference type="Proteomes" id="UP000216725">
    <property type="component" value="Unassembled WGS sequence"/>
</dbReference>
<dbReference type="Gene3D" id="2.70.70.10">
    <property type="entry name" value="Glucose Permease (Domain IIA)"/>
    <property type="match status" value="1"/>
</dbReference>